<dbReference type="InterPro" id="IPR049227">
    <property type="entry name" value="DUF6824"/>
</dbReference>
<feature type="compositionally biased region" description="Low complexity" evidence="1">
    <location>
        <begin position="28"/>
        <end position="46"/>
    </location>
</feature>
<reference evidence="3" key="1">
    <citation type="submission" date="2023-08" db="EMBL/GenBank/DDBJ databases">
        <authorList>
            <person name="Audoor S."/>
            <person name="Bilcke G."/>
        </authorList>
    </citation>
    <scope>NUCLEOTIDE SEQUENCE</scope>
</reference>
<dbReference type="EMBL" id="CAKOGP040001814">
    <property type="protein sequence ID" value="CAJ1952805.1"/>
    <property type="molecule type" value="Genomic_DNA"/>
</dbReference>
<dbReference type="Pfam" id="PF20710">
    <property type="entry name" value="DUF6824"/>
    <property type="match status" value="1"/>
</dbReference>
<gene>
    <name evidence="3" type="ORF">CYCCA115_LOCUS13725</name>
</gene>
<feature type="domain" description="DUF6824" evidence="2">
    <location>
        <begin position="55"/>
        <end position="140"/>
    </location>
</feature>
<feature type="region of interest" description="Disordered" evidence="1">
    <location>
        <begin position="143"/>
        <end position="209"/>
    </location>
</feature>
<feature type="compositionally biased region" description="Polar residues" evidence="1">
    <location>
        <begin position="14"/>
        <end position="23"/>
    </location>
</feature>
<name>A0AAD2FTU3_9STRA</name>
<organism evidence="3 4">
    <name type="scientific">Cylindrotheca closterium</name>
    <dbReference type="NCBI Taxonomy" id="2856"/>
    <lineage>
        <taxon>Eukaryota</taxon>
        <taxon>Sar</taxon>
        <taxon>Stramenopiles</taxon>
        <taxon>Ochrophyta</taxon>
        <taxon>Bacillariophyta</taxon>
        <taxon>Bacillariophyceae</taxon>
        <taxon>Bacillariophycidae</taxon>
        <taxon>Bacillariales</taxon>
        <taxon>Bacillariaceae</taxon>
        <taxon>Cylindrotheca</taxon>
    </lineage>
</organism>
<keyword evidence="4" id="KW-1185">Reference proteome</keyword>
<evidence type="ECO:0000313" key="3">
    <source>
        <dbReference type="EMBL" id="CAJ1952805.1"/>
    </source>
</evidence>
<evidence type="ECO:0000256" key="1">
    <source>
        <dbReference type="SAM" id="MobiDB-lite"/>
    </source>
</evidence>
<sequence length="323" mass="34466">MSTNQGESADRQQSEGSSGSAITKNRAKVSSSSSSSNHSSSSNSKSRAVVAKPIDIICGRGFHITNHRGNLDFHLIVNSYRDEYLQSKRPNKTRITKQIIKEIHATGARFIRKVSYESDVDTWEEVDYATAYKKVSHALRLRTANETNRSDRSNGSMEEGDTSNRRGADGRAGDSALDPQQQQQNQSQVVPPTHRAPTHRATLPGAIPYDPLSLSRHPLHDPLSLSVSSQLHHAPRGIHASHASTGHLPALGGVGAASYTAAGGFGSLPLGVGSLGGAGLGAGAGVPPPLSQIYRETYLNTLRALQQQQDTGNKSAADTKHKA</sequence>
<accession>A0AAD2FTU3</accession>
<comment type="caution">
    <text evidence="3">The sequence shown here is derived from an EMBL/GenBank/DDBJ whole genome shotgun (WGS) entry which is preliminary data.</text>
</comment>
<dbReference type="Proteomes" id="UP001295423">
    <property type="component" value="Unassembled WGS sequence"/>
</dbReference>
<evidence type="ECO:0000313" key="4">
    <source>
        <dbReference type="Proteomes" id="UP001295423"/>
    </source>
</evidence>
<proteinExistence type="predicted"/>
<evidence type="ECO:0000259" key="2">
    <source>
        <dbReference type="Pfam" id="PF20710"/>
    </source>
</evidence>
<protein>
    <recommendedName>
        <fullName evidence="2">DUF6824 domain-containing protein</fullName>
    </recommendedName>
</protein>
<dbReference type="AlphaFoldDB" id="A0AAD2FTU3"/>
<feature type="region of interest" description="Disordered" evidence="1">
    <location>
        <begin position="1"/>
        <end position="46"/>
    </location>
</feature>
<feature type="compositionally biased region" description="Basic and acidic residues" evidence="1">
    <location>
        <begin position="162"/>
        <end position="172"/>
    </location>
</feature>